<evidence type="ECO:0000256" key="2">
    <source>
        <dbReference type="SAM" id="MobiDB-lite"/>
    </source>
</evidence>
<protein>
    <recommendedName>
        <fullName evidence="5">Viral A-type inclusion protein</fullName>
    </recommendedName>
</protein>
<feature type="coiled-coil region" evidence="1">
    <location>
        <begin position="67"/>
        <end position="164"/>
    </location>
</feature>
<feature type="region of interest" description="Disordered" evidence="2">
    <location>
        <begin position="1"/>
        <end position="30"/>
    </location>
</feature>
<name>X6PGL6_RETFI</name>
<gene>
    <name evidence="3" type="ORF">RFI_00231</name>
</gene>
<dbReference type="AlphaFoldDB" id="X6PGL6"/>
<proteinExistence type="predicted"/>
<keyword evidence="1" id="KW-0175">Coiled coil</keyword>
<sequence>MYTIVERSSNGNQKVSTDGRILEKKKKVDHEMERNAIDSFPQEDEDKAQFHINTTPALVSKNDSARVKNSDAELKELSKANAAKEEKLKKLKKKNDELTESYLVISKKYDVLKSHFDNVTKSRLEVMEQLKSEAQRADAQCSKLQALETQLKELETQKADLEKFFFFFF</sequence>
<feature type="compositionally biased region" description="Polar residues" evidence="2">
    <location>
        <begin position="1"/>
        <end position="16"/>
    </location>
</feature>
<evidence type="ECO:0000256" key="1">
    <source>
        <dbReference type="SAM" id="Coils"/>
    </source>
</evidence>
<reference evidence="3 4" key="1">
    <citation type="journal article" date="2013" name="Curr. Biol.">
        <title>The Genome of the Foraminiferan Reticulomyxa filosa.</title>
        <authorList>
            <person name="Glockner G."/>
            <person name="Hulsmann N."/>
            <person name="Schleicher M."/>
            <person name="Noegel A.A."/>
            <person name="Eichinger L."/>
            <person name="Gallinger C."/>
            <person name="Pawlowski J."/>
            <person name="Sierra R."/>
            <person name="Euteneuer U."/>
            <person name="Pillet L."/>
            <person name="Moustafa A."/>
            <person name="Platzer M."/>
            <person name="Groth M."/>
            <person name="Szafranski K."/>
            <person name="Schliwa M."/>
        </authorList>
    </citation>
    <scope>NUCLEOTIDE SEQUENCE [LARGE SCALE GENOMIC DNA]</scope>
</reference>
<keyword evidence="4" id="KW-1185">Reference proteome</keyword>
<feature type="compositionally biased region" description="Basic and acidic residues" evidence="2">
    <location>
        <begin position="20"/>
        <end position="30"/>
    </location>
</feature>
<evidence type="ECO:0000313" key="3">
    <source>
        <dbReference type="EMBL" id="ETO36832.1"/>
    </source>
</evidence>
<dbReference type="EMBL" id="ASPP01000228">
    <property type="protein sequence ID" value="ETO36832.1"/>
    <property type="molecule type" value="Genomic_DNA"/>
</dbReference>
<evidence type="ECO:0008006" key="5">
    <source>
        <dbReference type="Google" id="ProtNLM"/>
    </source>
</evidence>
<dbReference type="Proteomes" id="UP000023152">
    <property type="component" value="Unassembled WGS sequence"/>
</dbReference>
<organism evidence="3 4">
    <name type="scientific">Reticulomyxa filosa</name>
    <dbReference type="NCBI Taxonomy" id="46433"/>
    <lineage>
        <taxon>Eukaryota</taxon>
        <taxon>Sar</taxon>
        <taxon>Rhizaria</taxon>
        <taxon>Retaria</taxon>
        <taxon>Foraminifera</taxon>
        <taxon>Monothalamids</taxon>
        <taxon>Reticulomyxidae</taxon>
        <taxon>Reticulomyxa</taxon>
    </lineage>
</organism>
<accession>X6PGL6</accession>
<evidence type="ECO:0000313" key="4">
    <source>
        <dbReference type="Proteomes" id="UP000023152"/>
    </source>
</evidence>
<comment type="caution">
    <text evidence="3">The sequence shown here is derived from an EMBL/GenBank/DDBJ whole genome shotgun (WGS) entry which is preliminary data.</text>
</comment>